<dbReference type="SUPFAM" id="SSF51161">
    <property type="entry name" value="Trimeric LpxA-like enzymes"/>
    <property type="match status" value="1"/>
</dbReference>
<dbReference type="Pfam" id="PF00132">
    <property type="entry name" value="Hexapep"/>
    <property type="match status" value="1"/>
</dbReference>
<comment type="caution">
    <text evidence="5">The sequence shown here is derived from an EMBL/GenBank/DDBJ whole genome shotgun (WGS) entry which is preliminary data.</text>
</comment>
<protein>
    <recommendedName>
        <fullName evidence="4">Maltose/galactoside acetyltransferase domain-containing protein</fullName>
    </recommendedName>
</protein>
<dbReference type="GO" id="GO:0016407">
    <property type="term" value="F:acetyltransferase activity"/>
    <property type="evidence" value="ECO:0007669"/>
    <property type="project" value="InterPro"/>
</dbReference>
<name>A0AA38Y0E9_9EURO</name>
<dbReference type="GO" id="GO:0008374">
    <property type="term" value="F:O-acyltransferase activity"/>
    <property type="evidence" value="ECO:0007669"/>
    <property type="project" value="TreeGrafter"/>
</dbReference>
<dbReference type="InterPro" id="IPR024688">
    <property type="entry name" value="Mac_dom"/>
</dbReference>
<dbReference type="InterPro" id="IPR051159">
    <property type="entry name" value="Hexapeptide_acetyltransf"/>
</dbReference>
<keyword evidence="2" id="KW-0808">Transferase</keyword>
<evidence type="ECO:0000256" key="2">
    <source>
        <dbReference type="ARBA" id="ARBA00022679"/>
    </source>
</evidence>
<comment type="similarity">
    <text evidence="1">Belongs to the transferase hexapeptide repeat family.</text>
</comment>
<gene>
    <name evidence="5" type="ORF">H2204_008881</name>
</gene>
<reference evidence="5" key="1">
    <citation type="submission" date="2022-10" db="EMBL/GenBank/DDBJ databases">
        <title>Culturing micro-colonial fungi from biological soil crusts in the Mojave desert and describing Neophaeococcomyces mojavensis, and introducing the new genera and species Taxawa tesnikishii.</title>
        <authorList>
            <person name="Kurbessoian T."/>
            <person name="Stajich J.E."/>
        </authorList>
    </citation>
    <scope>NUCLEOTIDE SEQUENCE</scope>
    <source>
        <strain evidence="5">TK_35</strain>
    </source>
</reference>
<dbReference type="Proteomes" id="UP001172681">
    <property type="component" value="Unassembled WGS sequence"/>
</dbReference>
<dbReference type="EMBL" id="JAPDRN010000067">
    <property type="protein sequence ID" value="KAJ9629241.1"/>
    <property type="molecule type" value="Genomic_DNA"/>
</dbReference>
<organism evidence="5 6">
    <name type="scientific">Knufia peltigerae</name>
    <dbReference type="NCBI Taxonomy" id="1002370"/>
    <lineage>
        <taxon>Eukaryota</taxon>
        <taxon>Fungi</taxon>
        <taxon>Dikarya</taxon>
        <taxon>Ascomycota</taxon>
        <taxon>Pezizomycotina</taxon>
        <taxon>Eurotiomycetes</taxon>
        <taxon>Chaetothyriomycetidae</taxon>
        <taxon>Chaetothyriales</taxon>
        <taxon>Trichomeriaceae</taxon>
        <taxon>Knufia</taxon>
    </lineage>
</organism>
<dbReference type="Gene3D" id="2.160.10.10">
    <property type="entry name" value="Hexapeptide repeat proteins"/>
    <property type="match status" value="1"/>
</dbReference>
<dbReference type="InterPro" id="IPR011004">
    <property type="entry name" value="Trimer_LpxA-like_sf"/>
</dbReference>
<dbReference type="FunFam" id="2.160.10.10:FF:000025">
    <property type="entry name" value="Hexapeptide-repeat containing-acetyltransferase"/>
    <property type="match status" value="1"/>
</dbReference>
<sequence>MSHHTNAKAALPNGQDKNQEIIKRARELNHVPWCEQYDSFVPELKEARLRARKLTKKYNDHLPEDATVESLTVFREDALGQLLGKVGKDCWIEPTFFFDYGCNISIGDRFYGNSNLVIIDCGLVTIGDRVMFGPGVNIYTATHETEVQSRRQDIEFAKEVRIGNDCWIGGCALILPGVTIGDGCTIGAGSVVTHDIPPFSVAVGSPARVIKKVTVC</sequence>
<keyword evidence="3" id="KW-0012">Acyltransferase</keyword>
<dbReference type="PANTHER" id="PTHR23416">
    <property type="entry name" value="SIALIC ACID SYNTHASE-RELATED"/>
    <property type="match status" value="1"/>
</dbReference>
<evidence type="ECO:0000313" key="5">
    <source>
        <dbReference type="EMBL" id="KAJ9629241.1"/>
    </source>
</evidence>
<dbReference type="AlphaFoldDB" id="A0AA38Y0E9"/>
<dbReference type="PANTHER" id="PTHR23416:SF23">
    <property type="entry name" value="ACETYLTRANSFERASE C18B11.09C-RELATED"/>
    <property type="match status" value="1"/>
</dbReference>
<evidence type="ECO:0000313" key="6">
    <source>
        <dbReference type="Proteomes" id="UP001172681"/>
    </source>
</evidence>
<dbReference type="SMART" id="SM01266">
    <property type="entry name" value="Mac"/>
    <property type="match status" value="1"/>
</dbReference>
<dbReference type="CDD" id="cd03357">
    <property type="entry name" value="LbH_MAT_GAT"/>
    <property type="match status" value="1"/>
</dbReference>
<accession>A0AA38Y0E9</accession>
<proteinExistence type="inferred from homology"/>
<keyword evidence="6" id="KW-1185">Reference proteome</keyword>
<evidence type="ECO:0000259" key="4">
    <source>
        <dbReference type="SMART" id="SM01266"/>
    </source>
</evidence>
<dbReference type="Pfam" id="PF12464">
    <property type="entry name" value="Mac"/>
    <property type="match status" value="1"/>
</dbReference>
<evidence type="ECO:0000256" key="3">
    <source>
        <dbReference type="ARBA" id="ARBA00023315"/>
    </source>
</evidence>
<evidence type="ECO:0000256" key="1">
    <source>
        <dbReference type="ARBA" id="ARBA00007274"/>
    </source>
</evidence>
<feature type="domain" description="Maltose/galactoside acetyltransferase" evidence="4">
    <location>
        <begin position="35"/>
        <end position="88"/>
    </location>
</feature>
<dbReference type="InterPro" id="IPR001451">
    <property type="entry name" value="Hexapep"/>
</dbReference>